<dbReference type="EMBL" id="HBFB01002512">
    <property type="protein sequence ID" value="CAD8665221.1"/>
    <property type="molecule type" value="Transcribed_RNA"/>
</dbReference>
<evidence type="ECO:0000256" key="16">
    <source>
        <dbReference type="PIRNR" id="PIRNR018269"/>
    </source>
</evidence>
<evidence type="ECO:0000256" key="12">
    <source>
        <dbReference type="ARBA" id="ARBA00023098"/>
    </source>
</evidence>
<comment type="pathway">
    <text evidence="3 16 17">Phospholipid metabolism; CDP-diacylglycerol biosynthesis; CDP-diacylglycerol from sn-glycerol 3-phosphate: step 3/3.</text>
</comment>
<dbReference type="GO" id="GO:0016024">
    <property type="term" value="P:CDP-diacylglycerol biosynthetic process"/>
    <property type="evidence" value="ECO:0007669"/>
    <property type="project" value="UniProtKB-UniRule"/>
</dbReference>
<comment type="subcellular location">
    <subcellularLocation>
        <location evidence="2">Membrane</location>
        <topology evidence="2">Multi-pass membrane protein</topology>
    </subcellularLocation>
</comment>
<feature type="transmembrane region" description="Helical" evidence="16">
    <location>
        <begin position="43"/>
        <end position="62"/>
    </location>
</feature>
<feature type="region of interest" description="Disordered" evidence="18">
    <location>
        <begin position="1"/>
        <end position="33"/>
    </location>
</feature>
<evidence type="ECO:0000256" key="15">
    <source>
        <dbReference type="ARBA" id="ARBA00023264"/>
    </source>
</evidence>
<evidence type="ECO:0000313" key="19">
    <source>
        <dbReference type="EMBL" id="CAD8665221.1"/>
    </source>
</evidence>
<gene>
    <name evidence="19" type="ORF">CLEI1391_LOCUS1272</name>
</gene>
<keyword evidence="12 16" id="KW-0443">Lipid metabolism</keyword>
<evidence type="ECO:0000256" key="7">
    <source>
        <dbReference type="ARBA" id="ARBA00022516"/>
    </source>
</evidence>
<feature type="transmembrane region" description="Helical" evidence="16">
    <location>
        <begin position="332"/>
        <end position="354"/>
    </location>
</feature>
<name>A0A7S0R2F3_9CHLO</name>
<comment type="catalytic activity">
    <reaction evidence="1 16 17">
        <text>a 1,2-diacyl-sn-glycero-3-phosphate + CTP + H(+) = a CDP-1,2-diacyl-sn-glycerol + diphosphate</text>
        <dbReference type="Rhea" id="RHEA:16229"/>
        <dbReference type="ChEBI" id="CHEBI:15378"/>
        <dbReference type="ChEBI" id="CHEBI:33019"/>
        <dbReference type="ChEBI" id="CHEBI:37563"/>
        <dbReference type="ChEBI" id="CHEBI:58332"/>
        <dbReference type="ChEBI" id="CHEBI:58608"/>
        <dbReference type="EC" id="2.7.7.41"/>
    </reaction>
</comment>
<feature type="transmembrane region" description="Helical" evidence="16">
    <location>
        <begin position="175"/>
        <end position="194"/>
    </location>
</feature>
<dbReference type="Pfam" id="PF01148">
    <property type="entry name" value="CTP_transf_1"/>
    <property type="match status" value="1"/>
</dbReference>
<evidence type="ECO:0000256" key="17">
    <source>
        <dbReference type="RuleBase" id="RU003938"/>
    </source>
</evidence>
<evidence type="ECO:0000256" key="14">
    <source>
        <dbReference type="ARBA" id="ARBA00023209"/>
    </source>
</evidence>
<feature type="transmembrane region" description="Helical" evidence="16">
    <location>
        <begin position="237"/>
        <end position="260"/>
    </location>
</feature>
<accession>A0A7S0R2F3</accession>
<evidence type="ECO:0000256" key="1">
    <source>
        <dbReference type="ARBA" id="ARBA00001698"/>
    </source>
</evidence>
<keyword evidence="10 16" id="KW-0548">Nucleotidyltransferase</keyword>
<comment type="cofactor">
    <cofactor evidence="16">
        <name>Mg(2+)</name>
        <dbReference type="ChEBI" id="CHEBI:18420"/>
    </cofactor>
    <text evidence="16">Requires a divalent cation for activity.</text>
</comment>
<keyword evidence="14 16" id="KW-0594">Phospholipid biosynthesis</keyword>
<keyword evidence="7 16" id="KW-0444">Lipid biosynthesis</keyword>
<keyword evidence="11 16" id="KW-1133">Transmembrane helix</keyword>
<dbReference type="PANTHER" id="PTHR13773:SF8">
    <property type="entry name" value="PHOSPHATIDATE CYTIDYLYLTRANSFERASE, PHOTORECEPTOR-SPECIFIC"/>
    <property type="match status" value="1"/>
</dbReference>
<comment type="function">
    <text evidence="16">May be involved in the synthesis of minor phospholipids and in modulation of IP3-mediated signal transduction.</text>
</comment>
<dbReference type="GO" id="GO:0005789">
    <property type="term" value="C:endoplasmic reticulum membrane"/>
    <property type="evidence" value="ECO:0007669"/>
    <property type="project" value="TreeGrafter"/>
</dbReference>
<proteinExistence type="inferred from homology"/>
<protein>
    <recommendedName>
        <fullName evidence="6 16">Phosphatidate cytidylyltransferase</fullName>
        <ecNumber evidence="6 16">2.7.7.41</ecNumber>
    </recommendedName>
</protein>
<comment type="similarity">
    <text evidence="5 16 17">Belongs to the CDS family.</text>
</comment>
<feature type="transmembrane region" description="Helical" evidence="16">
    <location>
        <begin position="145"/>
        <end position="163"/>
    </location>
</feature>
<reference evidence="19" key="1">
    <citation type="submission" date="2021-01" db="EMBL/GenBank/DDBJ databases">
        <authorList>
            <person name="Corre E."/>
            <person name="Pelletier E."/>
            <person name="Niang G."/>
            <person name="Scheremetjew M."/>
            <person name="Finn R."/>
            <person name="Kale V."/>
            <person name="Holt S."/>
            <person name="Cochrane G."/>
            <person name="Meng A."/>
            <person name="Brown T."/>
            <person name="Cohen L."/>
        </authorList>
    </citation>
    <scope>NUCLEOTIDE SEQUENCE</scope>
    <source>
        <strain evidence="19">SAG 11-49</strain>
    </source>
</reference>
<evidence type="ECO:0000256" key="6">
    <source>
        <dbReference type="ARBA" id="ARBA00012487"/>
    </source>
</evidence>
<evidence type="ECO:0000256" key="8">
    <source>
        <dbReference type="ARBA" id="ARBA00022679"/>
    </source>
</evidence>
<feature type="transmembrane region" description="Helical" evidence="16">
    <location>
        <begin position="104"/>
        <end position="125"/>
    </location>
</feature>
<dbReference type="GO" id="GO:0004605">
    <property type="term" value="F:phosphatidate cytidylyltransferase activity"/>
    <property type="evidence" value="ECO:0007669"/>
    <property type="project" value="UniProtKB-UniRule"/>
</dbReference>
<evidence type="ECO:0000256" key="11">
    <source>
        <dbReference type="ARBA" id="ARBA00022989"/>
    </source>
</evidence>
<keyword evidence="15 16" id="KW-1208">Phospholipid metabolism</keyword>
<sequence>MAGSKTRTESTQTPQADAAEESEKETEPKTVPQEDQVKKYRSFRIRTISTVALIGGFVGFVWAGHVPLMLLLFLLQLACIREFFEIARVAQQDRKLPGFRAQQYYFFFVALFYLYGRFIKNNLLIEISSTRLLAKLFSWVLRRHTLVSLSLYMGGFVAFVLSLKKGMYLYQFSQFAWTHTIVLVVIVPSSFLVANLFEGIIWWMLPAMLVVSNDIFAYIAGFFWGRTPLIRLSPKKTWEGFIGGAIAAVVAAYCLALALAGHKWLVCPRRDLSLGSLDCEVSDVYKFRRYTWADLDEWTPDVVIEALPLALSTLPPALAERIKALSITAMPIQLHAMVLSVFASVIAPFGGFCASGFKRAFKMKDFGDTIPGHGGVTDRFDCQVMMAIFSYTYYWTYISAAEPNLGDVLDSVLKLSDAQQVALFGKLGNLLVGEGLLPDSVMDVLAPVLASQGGSS</sequence>
<evidence type="ECO:0000256" key="13">
    <source>
        <dbReference type="ARBA" id="ARBA00023136"/>
    </source>
</evidence>
<dbReference type="PANTHER" id="PTHR13773">
    <property type="entry name" value="PHOSPHATIDATE CYTIDYLYLTRANSFERASE"/>
    <property type="match status" value="1"/>
</dbReference>
<keyword evidence="9 16" id="KW-0812">Transmembrane</keyword>
<keyword evidence="8 16" id="KW-0808">Transferase</keyword>
<comment type="pathway">
    <text evidence="4">Lipid metabolism.</text>
</comment>
<dbReference type="EC" id="2.7.7.41" evidence="6 16"/>
<feature type="transmembrane region" description="Helical" evidence="16">
    <location>
        <begin position="200"/>
        <end position="225"/>
    </location>
</feature>
<organism evidence="19">
    <name type="scientific">Chlamydomonas leiostraca</name>
    <dbReference type="NCBI Taxonomy" id="1034604"/>
    <lineage>
        <taxon>Eukaryota</taxon>
        <taxon>Viridiplantae</taxon>
        <taxon>Chlorophyta</taxon>
        <taxon>core chlorophytes</taxon>
        <taxon>Chlorophyceae</taxon>
        <taxon>CS clade</taxon>
        <taxon>Chlamydomonadales</taxon>
        <taxon>Chlamydomonadaceae</taxon>
        <taxon>Chlamydomonas</taxon>
    </lineage>
</organism>
<evidence type="ECO:0000256" key="9">
    <source>
        <dbReference type="ARBA" id="ARBA00022692"/>
    </source>
</evidence>
<evidence type="ECO:0000256" key="10">
    <source>
        <dbReference type="ARBA" id="ARBA00022695"/>
    </source>
</evidence>
<dbReference type="PROSITE" id="PS01315">
    <property type="entry name" value="CDS"/>
    <property type="match status" value="1"/>
</dbReference>
<dbReference type="AlphaFoldDB" id="A0A7S0R2F3"/>
<evidence type="ECO:0000256" key="4">
    <source>
        <dbReference type="ARBA" id="ARBA00005189"/>
    </source>
</evidence>
<dbReference type="InterPro" id="IPR016720">
    <property type="entry name" value="PC_Trfase_euk"/>
</dbReference>
<dbReference type="InterPro" id="IPR000374">
    <property type="entry name" value="PC_trans"/>
</dbReference>
<evidence type="ECO:0000256" key="3">
    <source>
        <dbReference type="ARBA" id="ARBA00005119"/>
    </source>
</evidence>
<dbReference type="UniPathway" id="UPA00557">
    <property type="reaction ID" value="UER00614"/>
</dbReference>
<evidence type="ECO:0000256" key="2">
    <source>
        <dbReference type="ARBA" id="ARBA00004141"/>
    </source>
</evidence>
<evidence type="ECO:0000256" key="5">
    <source>
        <dbReference type="ARBA" id="ARBA00010185"/>
    </source>
</evidence>
<dbReference type="PIRSF" id="PIRSF018269">
    <property type="entry name" value="PC_trans_euk"/>
    <property type="match status" value="1"/>
</dbReference>
<keyword evidence="13 16" id="KW-0472">Membrane</keyword>
<evidence type="ECO:0000256" key="18">
    <source>
        <dbReference type="SAM" id="MobiDB-lite"/>
    </source>
</evidence>